<evidence type="ECO:0000313" key="2">
    <source>
        <dbReference type="EMBL" id="GAA3905953.1"/>
    </source>
</evidence>
<keyword evidence="3" id="KW-1185">Reference proteome</keyword>
<dbReference type="InterPro" id="IPR020904">
    <property type="entry name" value="Sc_DH/Rdtase_CS"/>
</dbReference>
<sequence length="271" mass="29344">MHNATTTTFNRHPRPVAIVTGGLQGLGLATAKQLDSDGFDIAIIDLHPENRLGEEAAQFIADGRGRHRYYMLDIAELGQHTAVLAQIVNDYGRLDCLVNNAGIAARPLTDLLELTPEAFDRSVAINLRGTFFLTQRAAKLMLAQKAVDAADYRAIIFITSIAAGMVSTDRSQYCTTKAALSMVSKLFAIKLAPHGIHVHEIRPGFMRTPMTASLGRTAVDEWIESGRVPLSRWGEASDIARAIGTLARGQLPYMTGEALYISGGVDIPQAT</sequence>
<dbReference type="Gene3D" id="3.40.50.720">
    <property type="entry name" value="NAD(P)-binding Rossmann-like Domain"/>
    <property type="match status" value="1"/>
</dbReference>
<reference evidence="3" key="1">
    <citation type="journal article" date="2019" name="Int. J. Syst. Evol. Microbiol.">
        <title>The Global Catalogue of Microorganisms (GCM) 10K type strain sequencing project: providing services to taxonomists for standard genome sequencing and annotation.</title>
        <authorList>
            <consortium name="The Broad Institute Genomics Platform"/>
            <consortium name="The Broad Institute Genome Sequencing Center for Infectious Disease"/>
            <person name="Wu L."/>
            <person name="Ma J."/>
        </authorList>
    </citation>
    <scope>NUCLEOTIDE SEQUENCE [LARGE SCALE GENOMIC DNA]</scope>
    <source>
        <strain evidence="3">JCM 17201</strain>
    </source>
</reference>
<dbReference type="SUPFAM" id="SSF51735">
    <property type="entry name" value="NAD(P)-binding Rossmann-fold domains"/>
    <property type="match status" value="1"/>
</dbReference>
<name>A0ABP7LPB4_9GAMM</name>
<gene>
    <name evidence="2" type="ORF">GCM10022405_33910</name>
</gene>
<evidence type="ECO:0000313" key="3">
    <source>
        <dbReference type="Proteomes" id="UP001499994"/>
    </source>
</evidence>
<protein>
    <submittedName>
        <fullName evidence="2">3-ketoacyl-ACP reductase</fullName>
    </submittedName>
</protein>
<dbReference type="InterPro" id="IPR002347">
    <property type="entry name" value="SDR_fam"/>
</dbReference>
<dbReference type="InterPro" id="IPR036291">
    <property type="entry name" value="NAD(P)-bd_dom_sf"/>
</dbReference>
<proteinExistence type="inferred from homology"/>
<accession>A0ABP7LPB4</accession>
<dbReference type="PANTHER" id="PTHR42760">
    <property type="entry name" value="SHORT-CHAIN DEHYDROGENASES/REDUCTASES FAMILY MEMBER"/>
    <property type="match status" value="1"/>
</dbReference>
<dbReference type="Proteomes" id="UP001499994">
    <property type="component" value="Unassembled WGS sequence"/>
</dbReference>
<evidence type="ECO:0000256" key="1">
    <source>
        <dbReference type="ARBA" id="ARBA00006484"/>
    </source>
</evidence>
<dbReference type="Pfam" id="PF13561">
    <property type="entry name" value="adh_short_C2"/>
    <property type="match status" value="1"/>
</dbReference>
<comment type="caution">
    <text evidence="2">The sequence shown here is derived from an EMBL/GenBank/DDBJ whole genome shotgun (WGS) entry which is preliminary data.</text>
</comment>
<organism evidence="2 3">
    <name type="scientific">Gibbsiella dentisursi</name>
    <dbReference type="NCBI Taxonomy" id="796890"/>
    <lineage>
        <taxon>Bacteria</taxon>
        <taxon>Pseudomonadati</taxon>
        <taxon>Pseudomonadota</taxon>
        <taxon>Gammaproteobacteria</taxon>
        <taxon>Enterobacterales</taxon>
        <taxon>Yersiniaceae</taxon>
        <taxon>Gibbsiella</taxon>
    </lineage>
</organism>
<dbReference type="PROSITE" id="PS00061">
    <property type="entry name" value="ADH_SHORT"/>
    <property type="match status" value="1"/>
</dbReference>
<dbReference type="NCBIfam" id="NF009386">
    <property type="entry name" value="PRK12745.1"/>
    <property type="match status" value="1"/>
</dbReference>
<dbReference type="RefSeq" id="WP_346082280.1">
    <property type="nucleotide sequence ID" value="NZ_BAABDG010000007.1"/>
</dbReference>
<comment type="similarity">
    <text evidence="1">Belongs to the short-chain dehydrogenases/reductases (SDR) family.</text>
</comment>
<dbReference type="EMBL" id="BAABDG010000007">
    <property type="protein sequence ID" value="GAA3905953.1"/>
    <property type="molecule type" value="Genomic_DNA"/>
</dbReference>
<dbReference type="PRINTS" id="PR00080">
    <property type="entry name" value="SDRFAMILY"/>
</dbReference>
<dbReference type="PRINTS" id="PR00081">
    <property type="entry name" value="GDHRDH"/>
</dbReference>